<dbReference type="GO" id="GO:0032259">
    <property type="term" value="P:methylation"/>
    <property type="evidence" value="ECO:0007669"/>
    <property type="project" value="UniProtKB-KW"/>
</dbReference>
<dbReference type="PROSITE" id="PS00092">
    <property type="entry name" value="N6_MTASE"/>
    <property type="match status" value="1"/>
</dbReference>
<comment type="similarity">
    <text evidence="1">Belongs to the N(4)/N(6)-methyltransferase family.</text>
</comment>
<dbReference type="InterPro" id="IPR001091">
    <property type="entry name" value="RM_Methyltransferase"/>
</dbReference>
<evidence type="ECO:0000259" key="4">
    <source>
        <dbReference type="Pfam" id="PF01555"/>
    </source>
</evidence>
<comment type="caution">
    <text evidence="6">The sequence shown here is derived from an EMBL/GenBank/DDBJ whole genome shotgun (WGS) entry which is preliminary data.</text>
</comment>
<feature type="domain" description="DNA methylase N-4/N-6" evidence="4">
    <location>
        <begin position="549"/>
        <end position="775"/>
    </location>
</feature>
<sequence>MSKEQKFYKALQDVFIGAKIEGEGGFINLMKIKFGYYSQIEKLIKEDIDKALEKYPKFRDELFIKLYDFFHRYFTESGSIYFNSTPFHNNIYEKVYTDEKDVILFWKTQMLYYVKTDHIFRSMPVEFSAEGGSAPGGDLKFFFDASQIENKKANEKRALYFEINGVREDNTVVFTVRYSERGTKTKADEILKNLKGKNIAVTEELLEKAFRVFEKQSEVDFFINKNAKAFLQEQFKLWSYQYFWEGAKEWSGNRVNQLQILKLFAFKVIDFISQFEDELVKIWNKPKFVKNSNYVITLDKLLSACHSRESGNLFLEKIIKHAGIKEQIKEWQELGIVDDKFKLEDVFENSPSLKGWQTKSDGVVKWNELPFNPELKKRARELRKAGNLSEVLFWNQVKSKQFLGLDFDRQKIIGNYIVDFYCKNLSVIIEIDGISHDGKIEYDKQRDDYFKSLRLKVIHILDSDVKNNLSGTMEFLERELKHPVPSGHPSIRIRVELKHLPIDTKYFKDLELEILSLFNDLDNQLDGWLIKSENYQALNTILPKFKEKVQTIYIDPPFNTGDDFEYVDRFQDSSWLSLMSNRIEIARDLIYKKGGFFLHLDWNANFLGRILLNNYFGEENFRNEIIWAYRRWTAQANQFQNSHDYVLWATKTDSYLWNQLFDQYADKGSHYTEEDEEGKYRWQYLNGKKYKLYLKEGSRMKDWWEDLPYINSMAIERTGFETQKPESLLQRIILSSSKRGDIIFDFFLGSGTTTAVAHKLGRKWLGVEMGEHFYSVVLPRMKKVLAYDKSGISKEVKDYQGGGFFKYYELEQYEEALANCKYGDSNLFNSPSKTPYQEYVFMKDEKMLSALEIDYKSNKVRVNLTKLYPDIDIAETLSNLTGKWIKKIADGEVEFTDGTKINTKDLDYKIIKPLIWW</sequence>
<reference evidence="7" key="1">
    <citation type="submission" date="2017-09" db="EMBL/GenBank/DDBJ databases">
        <title>Depth-based differentiation of microbial function through sediment-hosted aquifers and enrichment of novel symbionts in the deep terrestrial subsurface.</title>
        <authorList>
            <person name="Probst A.J."/>
            <person name="Ladd B."/>
            <person name="Jarett J.K."/>
            <person name="Geller-Mcgrath D.E."/>
            <person name="Sieber C.M.K."/>
            <person name="Emerson J.B."/>
            <person name="Anantharaman K."/>
            <person name="Thomas B.C."/>
            <person name="Malmstrom R."/>
            <person name="Stieglmeier M."/>
            <person name="Klingl A."/>
            <person name="Woyke T."/>
            <person name="Ryan C.M."/>
            <person name="Banfield J.F."/>
        </authorList>
    </citation>
    <scope>NUCLEOTIDE SEQUENCE [LARGE SCALE GENOMIC DNA]</scope>
</reference>
<dbReference type="InterPro" id="IPR047216">
    <property type="entry name" value="Endonuclease_DUF559_bact"/>
</dbReference>
<dbReference type="Pfam" id="PF04480">
    <property type="entry name" value="DUF559"/>
    <property type="match status" value="1"/>
</dbReference>
<dbReference type="InterPro" id="IPR007569">
    <property type="entry name" value="DUF559"/>
</dbReference>
<keyword evidence="2 6" id="KW-0489">Methyltransferase</keyword>
<organism evidence="6 7">
    <name type="scientific">candidate division WWE3 bacterium CG06_land_8_20_14_3_00_42_16</name>
    <dbReference type="NCBI Taxonomy" id="1975083"/>
    <lineage>
        <taxon>Bacteria</taxon>
        <taxon>Katanobacteria</taxon>
    </lineage>
</organism>
<dbReference type="PRINTS" id="PR00508">
    <property type="entry name" value="S21N4MTFRASE"/>
</dbReference>
<gene>
    <name evidence="6" type="ORF">COS81_03445</name>
</gene>
<dbReference type="GO" id="GO:0008170">
    <property type="term" value="F:N-methyltransferase activity"/>
    <property type="evidence" value="ECO:0007669"/>
    <property type="project" value="InterPro"/>
</dbReference>
<evidence type="ECO:0000256" key="2">
    <source>
        <dbReference type="ARBA" id="ARBA00022603"/>
    </source>
</evidence>
<dbReference type="CDD" id="cd01038">
    <property type="entry name" value="Endonuclease_DUF559"/>
    <property type="match status" value="1"/>
</dbReference>
<dbReference type="GO" id="GO:0003677">
    <property type="term" value="F:DNA binding"/>
    <property type="evidence" value="ECO:0007669"/>
    <property type="project" value="InterPro"/>
</dbReference>
<dbReference type="PANTHER" id="PTHR38590:SF1">
    <property type="entry name" value="BLL0828 PROTEIN"/>
    <property type="match status" value="1"/>
</dbReference>
<dbReference type="Pfam" id="PF01555">
    <property type="entry name" value="N6_N4_Mtase"/>
    <property type="match status" value="1"/>
</dbReference>
<evidence type="ECO:0000256" key="3">
    <source>
        <dbReference type="ARBA" id="ARBA00022679"/>
    </source>
</evidence>
<dbReference type="PANTHER" id="PTHR38590">
    <property type="entry name" value="BLL0828 PROTEIN"/>
    <property type="match status" value="1"/>
</dbReference>
<dbReference type="EMBL" id="PEWD01000066">
    <property type="protein sequence ID" value="PIU68604.1"/>
    <property type="molecule type" value="Genomic_DNA"/>
</dbReference>
<dbReference type="InterPro" id="IPR002941">
    <property type="entry name" value="DNA_methylase_N4/N6"/>
</dbReference>
<dbReference type="Proteomes" id="UP000229916">
    <property type="component" value="Unassembled WGS sequence"/>
</dbReference>
<name>A0A2M7AMM3_UNCKA</name>
<dbReference type="SUPFAM" id="SSF52980">
    <property type="entry name" value="Restriction endonuclease-like"/>
    <property type="match status" value="1"/>
</dbReference>
<dbReference type="InterPro" id="IPR029063">
    <property type="entry name" value="SAM-dependent_MTases_sf"/>
</dbReference>
<dbReference type="Gene3D" id="3.40.50.150">
    <property type="entry name" value="Vaccinia Virus protein VP39"/>
    <property type="match status" value="1"/>
</dbReference>
<proteinExistence type="inferred from homology"/>
<dbReference type="SUPFAM" id="SSF53335">
    <property type="entry name" value="S-adenosyl-L-methionine-dependent methyltransferases"/>
    <property type="match status" value="1"/>
</dbReference>
<accession>A0A2M7AMM3</accession>
<dbReference type="InterPro" id="IPR002052">
    <property type="entry name" value="DNA_methylase_N6_adenine_CS"/>
</dbReference>
<evidence type="ECO:0000259" key="5">
    <source>
        <dbReference type="Pfam" id="PF04480"/>
    </source>
</evidence>
<feature type="domain" description="DUF559" evidence="5">
    <location>
        <begin position="375"/>
        <end position="479"/>
    </location>
</feature>
<protein>
    <submittedName>
        <fullName evidence="6">Site-specific DNA-methyltransferase</fullName>
    </submittedName>
</protein>
<evidence type="ECO:0000313" key="6">
    <source>
        <dbReference type="EMBL" id="PIU68604.1"/>
    </source>
</evidence>
<evidence type="ECO:0000256" key="1">
    <source>
        <dbReference type="ARBA" id="ARBA00006594"/>
    </source>
</evidence>
<evidence type="ECO:0000313" key="7">
    <source>
        <dbReference type="Proteomes" id="UP000229916"/>
    </source>
</evidence>
<dbReference type="AlphaFoldDB" id="A0A2M7AMM3"/>
<dbReference type="Gene3D" id="3.40.960.10">
    <property type="entry name" value="VSR Endonuclease"/>
    <property type="match status" value="1"/>
</dbReference>
<dbReference type="InterPro" id="IPR011335">
    <property type="entry name" value="Restrct_endonuc-II-like"/>
</dbReference>
<keyword evidence="3 6" id="KW-0808">Transferase</keyword>